<feature type="transmembrane region" description="Helical" evidence="1">
    <location>
        <begin position="86"/>
        <end position="107"/>
    </location>
</feature>
<organism evidence="2 4">
    <name type="scientific">Phenylobacterium glaciei</name>
    <dbReference type="NCBI Taxonomy" id="2803784"/>
    <lineage>
        <taxon>Bacteria</taxon>
        <taxon>Pseudomonadati</taxon>
        <taxon>Pseudomonadota</taxon>
        <taxon>Alphaproteobacteria</taxon>
        <taxon>Caulobacterales</taxon>
        <taxon>Caulobacteraceae</taxon>
        <taxon>Phenylobacterium</taxon>
    </lineage>
</organism>
<dbReference type="EMBL" id="CP068570">
    <property type="protein sequence ID" value="QQZ50233.1"/>
    <property type="molecule type" value="Genomic_DNA"/>
</dbReference>
<feature type="transmembrane region" description="Helical" evidence="1">
    <location>
        <begin position="18"/>
        <end position="36"/>
    </location>
</feature>
<dbReference type="EMBL" id="JAGSGD010000002">
    <property type="protein sequence ID" value="MBR7621513.1"/>
    <property type="molecule type" value="Genomic_DNA"/>
</dbReference>
<gene>
    <name evidence="3" type="ORF">JKL49_00315</name>
    <name evidence="2" type="ORF">JKL49_19130</name>
</gene>
<sequence>MGQDLVSVFADAALPQKVVLVVLILAILAALLLAATRRGGGSRFISDLRVAGPAVGLLVAALNGFHMAQTILRLPSSPTARDLAPALMEMAVLVGLGALAGLVAVALRRAPR</sequence>
<evidence type="ECO:0008006" key="5">
    <source>
        <dbReference type="Google" id="ProtNLM"/>
    </source>
</evidence>
<keyword evidence="1" id="KW-1133">Transmembrane helix</keyword>
<evidence type="ECO:0000313" key="3">
    <source>
        <dbReference type="EMBL" id="QQZ50233.1"/>
    </source>
</evidence>
<accession>A0A941HY04</accession>
<keyword evidence="4" id="KW-1185">Reference proteome</keyword>
<evidence type="ECO:0000313" key="4">
    <source>
        <dbReference type="Proteomes" id="UP000622580"/>
    </source>
</evidence>
<dbReference type="RefSeq" id="WP_215343033.1">
    <property type="nucleotide sequence ID" value="NZ_JAGSGD010000002.1"/>
</dbReference>
<name>A0A941HY04_9CAUL</name>
<evidence type="ECO:0000313" key="2">
    <source>
        <dbReference type="EMBL" id="MBR7621513.1"/>
    </source>
</evidence>
<dbReference type="Proteomes" id="UP000622580">
    <property type="component" value="Unassembled WGS sequence"/>
</dbReference>
<dbReference type="AlphaFoldDB" id="A0A941HY04"/>
<protein>
    <recommendedName>
        <fullName evidence="5">MotA/TolQ/ExbB proton channel domain-containing protein</fullName>
    </recommendedName>
</protein>
<proteinExistence type="predicted"/>
<reference evidence="2" key="2">
    <citation type="submission" date="2021-04" db="EMBL/GenBank/DDBJ databases">
        <title>Draft genome assembly of strain Phenylobacterium sp. 20VBR1 using MiniION and Illumina platforms.</title>
        <authorList>
            <person name="Thomas F.A."/>
            <person name="Krishnan K.P."/>
            <person name="Sinha R.K."/>
        </authorList>
    </citation>
    <scope>NUCLEOTIDE SEQUENCE</scope>
    <source>
        <strain evidence="2">20VBR1</strain>
    </source>
</reference>
<keyword evidence="1" id="KW-0472">Membrane</keyword>
<feature type="transmembrane region" description="Helical" evidence="1">
    <location>
        <begin position="48"/>
        <end position="66"/>
    </location>
</feature>
<evidence type="ECO:0000256" key="1">
    <source>
        <dbReference type="SAM" id="Phobius"/>
    </source>
</evidence>
<reference evidence="3" key="1">
    <citation type="submission" date="2021-01" db="EMBL/GenBank/DDBJ databases">
        <title>Genome sequence of Phenylobacterium sp. 20VBR1 isolated from a valley glaceir, Ny-Alesund, Svalbard.</title>
        <authorList>
            <person name="Thomas F.A."/>
            <person name="Krishnan K.P."/>
            <person name="Sinha R.K."/>
        </authorList>
    </citation>
    <scope>NUCLEOTIDE SEQUENCE</scope>
    <source>
        <strain evidence="3">20VBR1</strain>
    </source>
</reference>
<keyword evidence="1" id="KW-0812">Transmembrane</keyword>